<evidence type="ECO:0000256" key="14">
    <source>
        <dbReference type="ARBA" id="ARBA00023264"/>
    </source>
</evidence>
<comment type="subcellular location">
    <subcellularLocation>
        <location evidence="1">Endoplasmic reticulum membrane</location>
        <topology evidence="1">Multi-pass membrane protein</topology>
    </subcellularLocation>
</comment>
<dbReference type="GO" id="GO:0004366">
    <property type="term" value="F:glycerol-3-phosphate O-acyltransferase activity"/>
    <property type="evidence" value="ECO:0007669"/>
    <property type="project" value="TreeGrafter"/>
</dbReference>
<comment type="similarity">
    <text evidence="5">Belongs to the 1-acyl-sn-glycerol-3-phosphate acyltransferase family.</text>
</comment>
<keyword evidence="15" id="KW-0012">Acyltransferase</keyword>
<evidence type="ECO:0000313" key="19">
    <source>
        <dbReference type="Proteomes" id="UP000233140"/>
    </source>
</evidence>
<evidence type="ECO:0000256" key="8">
    <source>
        <dbReference type="ARBA" id="ARBA00022692"/>
    </source>
</evidence>
<evidence type="ECO:0000256" key="6">
    <source>
        <dbReference type="ARBA" id="ARBA00022516"/>
    </source>
</evidence>
<dbReference type="STRING" id="9568.ENSMLEP00000037694"/>
<evidence type="ECO:0000256" key="5">
    <source>
        <dbReference type="ARBA" id="ARBA00008655"/>
    </source>
</evidence>
<reference evidence="18" key="1">
    <citation type="submission" date="2025-08" db="UniProtKB">
        <authorList>
            <consortium name="Ensembl"/>
        </authorList>
    </citation>
    <scope>IDENTIFICATION</scope>
</reference>
<comment type="pathway">
    <text evidence="2">Phospholipid metabolism; CDP-diacylglycerol biosynthesis; CDP-diacylglycerol from sn-glycerol 3-phosphate: step 1/3.</text>
</comment>
<protein>
    <recommendedName>
        <fullName evidence="17">Phospholipid/glycerol acyltransferase domain-containing protein</fullName>
    </recommendedName>
</protein>
<accession>A0A2K6AC97</accession>
<evidence type="ECO:0000256" key="16">
    <source>
        <dbReference type="SAM" id="Phobius"/>
    </source>
</evidence>
<keyword evidence="12 16" id="KW-0472">Membrane</keyword>
<keyword evidence="9" id="KW-0256">Endoplasmic reticulum</keyword>
<evidence type="ECO:0000256" key="10">
    <source>
        <dbReference type="ARBA" id="ARBA00022989"/>
    </source>
</evidence>
<keyword evidence="7" id="KW-0808">Transferase</keyword>
<evidence type="ECO:0000313" key="18">
    <source>
        <dbReference type="Ensembl" id="ENSMLEP00000037694.1"/>
    </source>
</evidence>
<evidence type="ECO:0000256" key="7">
    <source>
        <dbReference type="ARBA" id="ARBA00022679"/>
    </source>
</evidence>
<dbReference type="Proteomes" id="UP000233140">
    <property type="component" value="Unassembled WGS sequence"/>
</dbReference>
<keyword evidence="8 16" id="KW-0812">Transmembrane</keyword>
<dbReference type="GO" id="GO:0005789">
    <property type="term" value="C:endoplasmic reticulum membrane"/>
    <property type="evidence" value="ECO:0007669"/>
    <property type="project" value="UniProtKB-SubCell"/>
</dbReference>
<dbReference type="CDD" id="cd07991">
    <property type="entry name" value="LPLAT_LPCAT1-like"/>
    <property type="match status" value="1"/>
</dbReference>
<evidence type="ECO:0000259" key="17">
    <source>
        <dbReference type="Pfam" id="PF01553"/>
    </source>
</evidence>
<comment type="pathway">
    <text evidence="4">Lipid metabolism.</text>
</comment>
<dbReference type="AlphaFoldDB" id="A0A2K6AC97"/>
<keyword evidence="14" id="KW-1208">Phospholipid metabolism</keyword>
<dbReference type="InterPro" id="IPR002123">
    <property type="entry name" value="Plipid/glycerol_acylTrfase"/>
</dbReference>
<dbReference type="GO" id="GO:0008654">
    <property type="term" value="P:phospholipid biosynthetic process"/>
    <property type="evidence" value="ECO:0007669"/>
    <property type="project" value="UniProtKB-KW"/>
</dbReference>
<keyword evidence="10 16" id="KW-1133">Transmembrane helix</keyword>
<evidence type="ECO:0000256" key="15">
    <source>
        <dbReference type="ARBA" id="ARBA00023315"/>
    </source>
</evidence>
<evidence type="ECO:0000256" key="1">
    <source>
        <dbReference type="ARBA" id="ARBA00004477"/>
    </source>
</evidence>
<keyword evidence="6" id="KW-0444">Lipid biosynthesis</keyword>
<evidence type="ECO:0000256" key="9">
    <source>
        <dbReference type="ARBA" id="ARBA00022824"/>
    </source>
</evidence>
<evidence type="ECO:0000256" key="13">
    <source>
        <dbReference type="ARBA" id="ARBA00023209"/>
    </source>
</evidence>
<evidence type="ECO:0000256" key="4">
    <source>
        <dbReference type="ARBA" id="ARBA00005189"/>
    </source>
</evidence>
<evidence type="ECO:0000256" key="3">
    <source>
        <dbReference type="ARBA" id="ARBA00004771"/>
    </source>
</evidence>
<evidence type="ECO:0000256" key="2">
    <source>
        <dbReference type="ARBA" id="ARBA00004765"/>
    </source>
</evidence>
<dbReference type="Ensembl" id="ENSMLET00000061303.1">
    <property type="protein sequence ID" value="ENSMLEP00000037694.1"/>
    <property type="gene ID" value="ENSMLEG00000042934.1"/>
</dbReference>
<sequence length="350" mass="39256">MEGILSIYMKIPVKTLEWATIRIEKGTPKESILKNSASVGVIQRDESPMGKGLSGLPGRDFELSNVFYFSRKGLEAIVEDEVTQRFSSEELVSWNLLPRTSVNFQYIMLGVIVRYCVLLPLRVTLALIGISLLVIGTTLVGQLELVHLTCCRICPRSLSGTTDYHNKQYRSQKGGICVANHTSPIDVLILTTDGCYAMVGQVLGGLMRIMQRVMVKACPHVWFECSEMKDRHLVTKRLKEHIGSFEIGGTIHPVAIKYNPQFGDAFWNSSKYNMVSYLWAIVSDVWYMPPITRKEGEDTVQFANRVKSAIAIQGGLTELPWDGGLKRAKVKNTFKEGQQKNYSKMIVVNA</sequence>
<dbReference type="GO" id="GO:0042171">
    <property type="term" value="F:lysophosphatidic acid acyltransferase activity"/>
    <property type="evidence" value="ECO:0007669"/>
    <property type="project" value="UniProtKB-ARBA"/>
</dbReference>
<name>A0A2K6AC97_MANLE</name>
<dbReference type="PANTHER" id="PTHR23063:SF10">
    <property type="entry name" value="GLYCEROL-3-PHOSPHATE ACYLTRANSFERASE 3"/>
    <property type="match status" value="1"/>
</dbReference>
<keyword evidence="11" id="KW-0443">Lipid metabolism</keyword>
<keyword evidence="13" id="KW-0594">Phospholipid biosynthesis</keyword>
<feature type="transmembrane region" description="Helical" evidence="16">
    <location>
        <begin position="123"/>
        <end position="143"/>
    </location>
</feature>
<reference evidence="18" key="2">
    <citation type="submission" date="2025-09" db="UniProtKB">
        <authorList>
            <consortium name="Ensembl"/>
        </authorList>
    </citation>
    <scope>IDENTIFICATION</scope>
</reference>
<feature type="domain" description="Phospholipid/glycerol acyltransferase" evidence="17">
    <location>
        <begin position="163"/>
        <end position="244"/>
    </location>
</feature>
<dbReference type="GeneTree" id="ENSGT01030000234574"/>
<evidence type="ECO:0000256" key="12">
    <source>
        <dbReference type="ARBA" id="ARBA00023136"/>
    </source>
</evidence>
<dbReference type="PANTHER" id="PTHR23063">
    <property type="entry name" value="PHOSPHOLIPID ACYLTRANSFERASE"/>
    <property type="match status" value="1"/>
</dbReference>
<keyword evidence="19" id="KW-1185">Reference proteome</keyword>
<organism evidence="18 19">
    <name type="scientific">Mandrillus leucophaeus</name>
    <name type="common">Drill</name>
    <name type="synonym">Papio leucophaeus</name>
    <dbReference type="NCBI Taxonomy" id="9568"/>
    <lineage>
        <taxon>Eukaryota</taxon>
        <taxon>Metazoa</taxon>
        <taxon>Chordata</taxon>
        <taxon>Craniata</taxon>
        <taxon>Vertebrata</taxon>
        <taxon>Euteleostomi</taxon>
        <taxon>Mammalia</taxon>
        <taxon>Eutheria</taxon>
        <taxon>Euarchontoglires</taxon>
        <taxon>Primates</taxon>
        <taxon>Haplorrhini</taxon>
        <taxon>Catarrhini</taxon>
        <taxon>Cercopithecidae</taxon>
        <taxon>Cercopithecinae</taxon>
        <taxon>Mandrillus</taxon>
    </lineage>
</organism>
<dbReference type="OMA" id="LMRIMQR"/>
<dbReference type="Pfam" id="PF01553">
    <property type="entry name" value="Acyltransferase"/>
    <property type="match status" value="1"/>
</dbReference>
<dbReference type="GO" id="GO:0019432">
    <property type="term" value="P:triglyceride biosynthetic process"/>
    <property type="evidence" value="ECO:0007669"/>
    <property type="project" value="TreeGrafter"/>
</dbReference>
<evidence type="ECO:0000256" key="11">
    <source>
        <dbReference type="ARBA" id="ARBA00023098"/>
    </source>
</evidence>
<proteinExistence type="inferred from homology"/>
<comment type="pathway">
    <text evidence="3">Glycerolipid metabolism; triacylglycerol biosynthesis.</text>
</comment>
<dbReference type="InterPro" id="IPR045252">
    <property type="entry name" value="LPCAT1-like"/>
</dbReference>